<organism evidence="3 4">
    <name type="scientific">Candidatus Finniella inopinata</name>
    <dbReference type="NCBI Taxonomy" id="1696036"/>
    <lineage>
        <taxon>Bacteria</taxon>
        <taxon>Pseudomonadati</taxon>
        <taxon>Pseudomonadota</taxon>
        <taxon>Alphaproteobacteria</taxon>
        <taxon>Holosporales</taxon>
        <taxon>Candidatus Paracaedibacteraceae</taxon>
        <taxon>Candidatus Finniella</taxon>
    </lineage>
</organism>
<feature type="domain" description="AsmA" evidence="2">
    <location>
        <begin position="18"/>
        <end position="138"/>
    </location>
</feature>
<comment type="caution">
    <text evidence="3">The sequence shown here is derived from an EMBL/GenBank/DDBJ whole genome shotgun (WGS) entry which is preliminary data.</text>
</comment>
<accession>A0A4V2DZK1</accession>
<dbReference type="EMBL" id="SCFB01000015">
    <property type="protein sequence ID" value="RZI45337.1"/>
    <property type="molecule type" value="Genomic_DNA"/>
</dbReference>
<proteinExistence type="predicted"/>
<evidence type="ECO:0000256" key="1">
    <source>
        <dbReference type="SAM" id="Phobius"/>
    </source>
</evidence>
<protein>
    <submittedName>
        <fullName evidence="3">AsmA family protein</fullName>
    </submittedName>
</protein>
<dbReference type="GO" id="GO:0005886">
    <property type="term" value="C:plasma membrane"/>
    <property type="evidence" value="ECO:0007669"/>
    <property type="project" value="TreeGrafter"/>
</dbReference>
<feature type="transmembrane region" description="Helical" evidence="1">
    <location>
        <begin position="18"/>
        <end position="36"/>
    </location>
</feature>
<dbReference type="GO" id="GO:0090313">
    <property type="term" value="P:regulation of protein targeting to membrane"/>
    <property type="evidence" value="ECO:0007669"/>
    <property type="project" value="TreeGrafter"/>
</dbReference>
<keyword evidence="1" id="KW-1133">Transmembrane helix</keyword>
<dbReference type="PANTHER" id="PTHR30441">
    <property type="entry name" value="DUF748 DOMAIN-CONTAINING PROTEIN"/>
    <property type="match status" value="1"/>
</dbReference>
<evidence type="ECO:0000259" key="2">
    <source>
        <dbReference type="Pfam" id="PF05170"/>
    </source>
</evidence>
<dbReference type="Pfam" id="PF05170">
    <property type="entry name" value="AsmA"/>
    <property type="match status" value="1"/>
</dbReference>
<reference evidence="3 4" key="1">
    <citation type="submission" date="2018-10" db="EMBL/GenBank/DDBJ databases">
        <title>An updated phylogeny of the Alphaproteobacteria reveals that the parasitic Rickettsiales and Holosporales have independent origins.</title>
        <authorList>
            <person name="Munoz-Gomez S.A."/>
            <person name="Hess S."/>
            <person name="Burger G."/>
            <person name="Lang B.F."/>
            <person name="Susko E."/>
            <person name="Slamovits C.H."/>
            <person name="Roger A.J."/>
        </authorList>
    </citation>
    <scope>NUCLEOTIDE SEQUENCE [LARGE SCALE GENOMIC DNA]</scope>
    <source>
        <strain evidence="3">HOLO01</strain>
    </source>
</reference>
<dbReference type="AlphaFoldDB" id="A0A4V2DZK1"/>
<dbReference type="InterPro" id="IPR007844">
    <property type="entry name" value="AsmA"/>
</dbReference>
<dbReference type="InterPro" id="IPR052894">
    <property type="entry name" value="AsmA-related"/>
</dbReference>
<evidence type="ECO:0000313" key="3">
    <source>
        <dbReference type="EMBL" id="RZI45337.1"/>
    </source>
</evidence>
<dbReference type="Proteomes" id="UP000293550">
    <property type="component" value="Unassembled WGS sequence"/>
</dbReference>
<dbReference type="OrthoDB" id="5439561at2"/>
<gene>
    <name evidence="3" type="ORF">EQU50_07340</name>
</gene>
<dbReference type="PANTHER" id="PTHR30441:SF8">
    <property type="entry name" value="DUF748 DOMAIN-CONTAINING PROTEIN"/>
    <property type="match status" value="1"/>
</dbReference>
<evidence type="ECO:0000313" key="4">
    <source>
        <dbReference type="Proteomes" id="UP000293550"/>
    </source>
</evidence>
<keyword evidence="1" id="KW-0812">Transmembrane</keyword>
<keyword evidence="4" id="KW-1185">Reference proteome</keyword>
<name>A0A4V2DZK1_9PROT</name>
<sequence length="568" mass="63119">MYERTYFEIGKERNMRKIFYGFLIFIALALVSIPFIDWQSLKQPILNQLQSITGYEIDIKGPVKIQFFPIPKIVLNDASLRPTNKKIGTDSLQLVSARAKEIRLGWSWAPLLRGKLDIQHFELDTPVVILKSVKAGPKAQTIQSSSPSKTPSKPSTFSLHRFVTKSGKIVIDADTPKQKRIDNIAASGFIEGINGPAEVTGSLTYNDVKLDLHIFVLKSSETIPVQGSVSFGHKGQTYGPLSFDGFIDMQDKKVLKNHMTITYEGNTLILDSSTDFEKDQTEIAITSKKIDYQNHHLLNLQALLTIKSDDLVFKKIAGEIFEGKLDISGHFQANKKLTVQGHLHQLNLTKIPKLHDSPVKKGRLEAFTKLSLDLNNFEKWLETLSGTLTMNITGCAIETIDIEALTQQVKKIKDIQSLVQSFETGQQKKILDIKTLRADFNISNGIATTQNMQMTANMVDVKGQGSIDIPQSLLNLALNVYAKDLGKMVIPFRITGNWNAPTYGIDQEQMSSVIAKNLTQKGVDAVMDQVRKKAQGALAKGKESAQGSSDKAIKPEKIIKEVLSGLLR</sequence>
<keyword evidence="1" id="KW-0472">Membrane</keyword>